<evidence type="ECO:0000313" key="8">
    <source>
        <dbReference type="Proteomes" id="UP000799767"/>
    </source>
</evidence>
<dbReference type="InterPro" id="IPR018202">
    <property type="entry name" value="Ser_caboxypep_ser_AS"/>
</dbReference>
<dbReference type="GeneID" id="54475841"/>
<evidence type="ECO:0000256" key="5">
    <source>
        <dbReference type="ARBA" id="ARBA00023180"/>
    </source>
</evidence>
<dbReference type="Proteomes" id="UP000799767">
    <property type="component" value="Unassembled WGS sequence"/>
</dbReference>
<evidence type="ECO:0000256" key="6">
    <source>
        <dbReference type="RuleBase" id="RU361156"/>
    </source>
</evidence>
<dbReference type="PROSITE" id="PS00131">
    <property type="entry name" value="CARBOXYPEPT_SER_SER"/>
    <property type="match status" value="1"/>
</dbReference>
<dbReference type="InterPro" id="IPR029058">
    <property type="entry name" value="AB_hydrolase_fold"/>
</dbReference>
<dbReference type="Gene3D" id="3.40.50.1820">
    <property type="entry name" value="alpha/beta hydrolase"/>
    <property type="match status" value="1"/>
</dbReference>
<gene>
    <name evidence="7" type="ORF">BDY17DRAFT_305272</name>
</gene>
<evidence type="ECO:0000256" key="4">
    <source>
        <dbReference type="ARBA" id="ARBA00022801"/>
    </source>
</evidence>
<dbReference type="GO" id="GO:0004185">
    <property type="term" value="F:serine-type carboxypeptidase activity"/>
    <property type="evidence" value="ECO:0007669"/>
    <property type="project" value="UniProtKB-UniRule"/>
</dbReference>
<dbReference type="InterPro" id="IPR001563">
    <property type="entry name" value="Peptidase_S10"/>
</dbReference>
<keyword evidence="2 6" id="KW-0121">Carboxypeptidase</keyword>
<evidence type="ECO:0000256" key="2">
    <source>
        <dbReference type="ARBA" id="ARBA00022645"/>
    </source>
</evidence>
<comment type="similarity">
    <text evidence="1 6">Belongs to the peptidase S10 family.</text>
</comment>
<protein>
    <recommendedName>
        <fullName evidence="6">Carboxypeptidase</fullName>
        <ecNumber evidence="6">3.4.16.-</ecNumber>
    </recommendedName>
</protein>
<dbReference type="PANTHER" id="PTHR11802:SF479">
    <property type="entry name" value="CARBOXYPEPTIDASE"/>
    <property type="match status" value="1"/>
</dbReference>
<accession>A0A6A6PH07</accession>
<dbReference type="PANTHER" id="PTHR11802">
    <property type="entry name" value="SERINE PROTEASE FAMILY S10 SERINE CARBOXYPEPTIDASE"/>
    <property type="match status" value="1"/>
</dbReference>
<evidence type="ECO:0000256" key="3">
    <source>
        <dbReference type="ARBA" id="ARBA00022670"/>
    </source>
</evidence>
<sequence>MHFSMSARTALLATWLSFVTTSAANAAFDPLGRFSQTRFAAMDDDFADDAGSQCNSTSCYRYYNNNTAPYLIQSWPDVKFDTGEFYSGSIPINETDPDTTLFFIFKPTSGPPVDTLTIWFNGGPGCSSLEGFLQENGPISYQPGVANPRRNKHAWSTLTNMIWVEQPVGTGFSTGKPTATNEVDVANQFLGFFKNFETLFNITNYKIYVTGESYAGRYVPYVSAAMLDQNDTTYFDLTGALAYDPCIGSWEYVQETVTSYDFAVANNEILNLNASFMSQLGELNQQCGYTDYVNTYLQFPPPGNQAPFYPYSEKGNSSLYGNCAMYDIIYEAASIINPCFDVYHIVQTCPSPKPNLAVYWNRPDVKAAIHAPNKTWHDCSPKPVFVGSQTHPFGPEQEDDSSPDPIQHVLPQVIEATSRVLVGNGMWDYIIQTNGTLLSIQNMTWNGQLGFQSAPTAPFIVNQSESLHGISLGAAQGTMGKWHYERGLMWVETDQCGHQEPEYQPLASILHVQWLLGMIDTF</sequence>
<dbReference type="EC" id="3.4.16.-" evidence="6"/>
<dbReference type="GO" id="GO:0006508">
    <property type="term" value="P:proteolysis"/>
    <property type="evidence" value="ECO:0007669"/>
    <property type="project" value="UniProtKB-KW"/>
</dbReference>
<keyword evidence="5" id="KW-0325">Glycoprotein</keyword>
<feature type="chain" id="PRO_5025708718" description="Carboxypeptidase" evidence="6">
    <location>
        <begin position="27"/>
        <end position="522"/>
    </location>
</feature>
<proteinExistence type="inferred from homology"/>
<keyword evidence="3 6" id="KW-0645">Protease</keyword>
<evidence type="ECO:0000313" key="7">
    <source>
        <dbReference type="EMBL" id="KAF2479272.1"/>
    </source>
</evidence>
<dbReference type="PRINTS" id="PR00724">
    <property type="entry name" value="CRBOXYPTASEC"/>
</dbReference>
<dbReference type="SUPFAM" id="SSF53474">
    <property type="entry name" value="alpha/beta-Hydrolases"/>
    <property type="match status" value="1"/>
</dbReference>
<reference evidence="7" key="1">
    <citation type="journal article" date="2020" name="Stud. Mycol.">
        <title>101 Dothideomycetes genomes: a test case for predicting lifestyles and emergence of pathogens.</title>
        <authorList>
            <person name="Haridas S."/>
            <person name="Albert R."/>
            <person name="Binder M."/>
            <person name="Bloem J."/>
            <person name="Labutti K."/>
            <person name="Salamov A."/>
            <person name="Andreopoulos B."/>
            <person name="Baker S."/>
            <person name="Barry K."/>
            <person name="Bills G."/>
            <person name="Bluhm B."/>
            <person name="Cannon C."/>
            <person name="Castanera R."/>
            <person name="Culley D."/>
            <person name="Daum C."/>
            <person name="Ezra D."/>
            <person name="Gonzalez J."/>
            <person name="Henrissat B."/>
            <person name="Kuo A."/>
            <person name="Liang C."/>
            <person name="Lipzen A."/>
            <person name="Lutzoni F."/>
            <person name="Magnuson J."/>
            <person name="Mondo S."/>
            <person name="Nolan M."/>
            <person name="Ohm R."/>
            <person name="Pangilinan J."/>
            <person name="Park H.-J."/>
            <person name="Ramirez L."/>
            <person name="Alfaro M."/>
            <person name="Sun H."/>
            <person name="Tritt A."/>
            <person name="Yoshinaga Y."/>
            <person name="Zwiers L.-H."/>
            <person name="Turgeon B."/>
            <person name="Goodwin S."/>
            <person name="Spatafora J."/>
            <person name="Crous P."/>
            <person name="Grigoriev I."/>
        </authorList>
    </citation>
    <scope>NUCLEOTIDE SEQUENCE</scope>
    <source>
        <strain evidence="7">CBS 113389</strain>
    </source>
</reference>
<organism evidence="7 8">
    <name type="scientific">Neohortaea acidophila</name>
    <dbReference type="NCBI Taxonomy" id="245834"/>
    <lineage>
        <taxon>Eukaryota</taxon>
        <taxon>Fungi</taxon>
        <taxon>Dikarya</taxon>
        <taxon>Ascomycota</taxon>
        <taxon>Pezizomycotina</taxon>
        <taxon>Dothideomycetes</taxon>
        <taxon>Dothideomycetidae</taxon>
        <taxon>Mycosphaerellales</taxon>
        <taxon>Teratosphaeriaceae</taxon>
        <taxon>Neohortaea</taxon>
    </lineage>
</organism>
<dbReference type="RefSeq" id="XP_033585842.1">
    <property type="nucleotide sequence ID" value="XM_033734839.1"/>
</dbReference>
<dbReference type="OrthoDB" id="443318at2759"/>
<feature type="signal peptide" evidence="6">
    <location>
        <begin position="1"/>
        <end position="26"/>
    </location>
</feature>
<keyword evidence="6" id="KW-0732">Signal</keyword>
<name>A0A6A6PH07_9PEZI</name>
<keyword evidence="4 6" id="KW-0378">Hydrolase</keyword>
<dbReference type="Pfam" id="PF00450">
    <property type="entry name" value="Peptidase_S10"/>
    <property type="match status" value="1"/>
</dbReference>
<dbReference type="AlphaFoldDB" id="A0A6A6PH07"/>
<keyword evidence="8" id="KW-1185">Reference proteome</keyword>
<evidence type="ECO:0000256" key="1">
    <source>
        <dbReference type="ARBA" id="ARBA00009431"/>
    </source>
</evidence>
<dbReference type="EMBL" id="MU001642">
    <property type="protein sequence ID" value="KAF2479272.1"/>
    <property type="molecule type" value="Genomic_DNA"/>
</dbReference>